<accession>A0A1I5ZU52</accession>
<gene>
    <name evidence="2" type="ORF">SAMN05421810_110122</name>
</gene>
<protein>
    <recommendedName>
        <fullName evidence="1">Polymerase/histidinol phosphatase N-terminal domain-containing protein</fullName>
    </recommendedName>
</protein>
<dbReference type="AlphaFoldDB" id="A0A1I5ZU52"/>
<dbReference type="PANTHER" id="PTHR42924">
    <property type="entry name" value="EXONUCLEASE"/>
    <property type="match status" value="1"/>
</dbReference>
<evidence type="ECO:0000313" key="2">
    <source>
        <dbReference type="EMBL" id="SFQ59757.1"/>
    </source>
</evidence>
<reference evidence="3" key="1">
    <citation type="submission" date="2016-10" db="EMBL/GenBank/DDBJ databases">
        <authorList>
            <person name="Varghese N."/>
            <person name="Submissions S."/>
        </authorList>
    </citation>
    <scope>NUCLEOTIDE SEQUENCE [LARGE SCALE GENOMIC DNA]</scope>
    <source>
        <strain evidence="3">CGMCC 4.5579</strain>
    </source>
</reference>
<feature type="domain" description="Polymerase/histidinol phosphatase N-terminal" evidence="1">
    <location>
        <begin position="145"/>
        <end position="210"/>
    </location>
</feature>
<dbReference type="Gene3D" id="3.20.20.140">
    <property type="entry name" value="Metal-dependent hydrolases"/>
    <property type="match status" value="1"/>
</dbReference>
<dbReference type="Proteomes" id="UP000198727">
    <property type="component" value="Unassembled WGS sequence"/>
</dbReference>
<dbReference type="Pfam" id="PF02811">
    <property type="entry name" value="PHP"/>
    <property type="match status" value="1"/>
</dbReference>
<dbReference type="PANTHER" id="PTHR42924:SF3">
    <property type="entry name" value="POLYMERASE_HISTIDINOL PHOSPHATASE N-TERMINAL DOMAIN-CONTAINING PROTEIN"/>
    <property type="match status" value="1"/>
</dbReference>
<organism evidence="2 3">
    <name type="scientific">Amycolatopsis arida</name>
    <dbReference type="NCBI Taxonomy" id="587909"/>
    <lineage>
        <taxon>Bacteria</taxon>
        <taxon>Bacillati</taxon>
        <taxon>Actinomycetota</taxon>
        <taxon>Actinomycetes</taxon>
        <taxon>Pseudonocardiales</taxon>
        <taxon>Pseudonocardiaceae</taxon>
        <taxon>Amycolatopsis</taxon>
    </lineage>
</organism>
<evidence type="ECO:0000313" key="3">
    <source>
        <dbReference type="Proteomes" id="UP000198727"/>
    </source>
</evidence>
<name>A0A1I5ZU52_9PSEU</name>
<sequence>MIRTVYCGRWGLDDRAAGPYRELPVDVPRGAATVTVRLRYDRGAGVLDLGCFDPGGFRGWSGGSRDTVTVAEGWATPGYLPGGLAAGTWRVCLGLHRIPVEGLDFEVVVDTRPVPAPPPAPVPTAAERPPGRALPAEPGHRWLAGDLHAHTVHSDGTLTVDQLAHRAAAAGLDFLAVTDHNTVSHHAELAGAGRRQGVLLLPGQEVTNDLGHANVFGAVGWVDFRRPAADWVAAAGAGGGLLSVNHPLAADCAWRHPVRPRFAEIWHETWRDRRWGGPLAWWLAAAPDAVPLGGSDFHDPRQGHTLGRPTTWAHCAGTDVPAVLAAIAAGRVAISAGPNAPVLLRLGEELHALDADGTFLVDGVGARRVVRGDRATVAAGPGPHRLEAPDGEVLALAA</sequence>
<dbReference type="SUPFAM" id="SSF89550">
    <property type="entry name" value="PHP domain-like"/>
    <property type="match status" value="1"/>
</dbReference>
<dbReference type="NCBIfam" id="NF038032">
    <property type="entry name" value="CehA_McbA_metalo"/>
    <property type="match status" value="1"/>
</dbReference>
<proteinExistence type="predicted"/>
<dbReference type="EMBL" id="FOWW01000010">
    <property type="protein sequence ID" value="SFQ59757.1"/>
    <property type="molecule type" value="Genomic_DNA"/>
</dbReference>
<dbReference type="SMART" id="SM00481">
    <property type="entry name" value="POLIIIAc"/>
    <property type="match status" value="1"/>
</dbReference>
<dbReference type="GO" id="GO:0035312">
    <property type="term" value="F:5'-3' DNA exonuclease activity"/>
    <property type="evidence" value="ECO:0007669"/>
    <property type="project" value="TreeGrafter"/>
</dbReference>
<evidence type="ECO:0000259" key="1">
    <source>
        <dbReference type="SMART" id="SM00481"/>
    </source>
</evidence>
<dbReference type="GO" id="GO:0004534">
    <property type="term" value="F:5'-3' RNA exonuclease activity"/>
    <property type="evidence" value="ECO:0007669"/>
    <property type="project" value="TreeGrafter"/>
</dbReference>
<dbReference type="OrthoDB" id="9804333at2"/>
<dbReference type="STRING" id="587909.SAMN05421810_110122"/>
<dbReference type="InterPro" id="IPR003141">
    <property type="entry name" value="Pol/His_phosphatase_N"/>
</dbReference>
<dbReference type="RefSeq" id="WP_092534857.1">
    <property type="nucleotide sequence ID" value="NZ_FOWW01000010.1"/>
</dbReference>
<keyword evidence="3" id="KW-1185">Reference proteome</keyword>
<dbReference type="InterPro" id="IPR016195">
    <property type="entry name" value="Pol/histidinol_Pase-like"/>
</dbReference>
<dbReference type="InterPro" id="IPR004013">
    <property type="entry name" value="PHP_dom"/>
</dbReference>
<dbReference type="InterPro" id="IPR052018">
    <property type="entry name" value="PHP_domain"/>
</dbReference>